<dbReference type="InterPro" id="IPR001460">
    <property type="entry name" value="PCN-bd_Tpept"/>
</dbReference>
<proteinExistence type="predicted"/>
<dbReference type="KEGG" id="dsc:ABOD76_17960"/>
<dbReference type="AlphaFoldDB" id="A0AAU7U9Y4"/>
<gene>
    <name evidence="5" type="ORF">ABOD76_17960</name>
</gene>
<dbReference type="SUPFAM" id="SSF56601">
    <property type="entry name" value="beta-lactamase/transpeptidase-like"/>
    <property type="match status" value="1"/>
</dbReference>
<dbReference type="GO" id="GO:0005886">
    <property type="term" value="C:plasma membrane"/>
    <property type="evidence" value="ECO:0007669"/>
    <property type="project" value="TreeGrafter"/>
</dbReference>
<dbReference type="InterPro" id="IPR005311">
    <property type="entry name" value="PBP_dimer"/>
</dbReference>
<evidence type="ECO:0000313" key="5">
    <source>
        <dbReference type="EMBL" id="XBV85299.1"/>
    </source>
</evidence>
<reference evidence="5" key="1">
    <citation type="submission" date="2024-06" db="EMBL/GenBank/DDBJ databases">
        <title>Draft Genome Sequence of Deinococcus sonorensis Type Strain KR-87, a Biofilm Producing Representative of the Genus Deinococcus.</title>
        <authorList>
            <person name="Boren L.S."/>
            <person name="Grosso R.A."/>
            <person name="Hugenberg-Cox A.N."/>
            <person name="Hill J.T.E."/>
            <person name="Albert C.M."/>
            <person name="Tuohy J.M."/>
        </authorList>
    </citation>
    <scope>NUCLEOTIDE SEQUENCE</scope>
    <source>
        <strain evidence="5">KR-87</strain>
    </source>
</reference>
<dbReference type="PANTHER" id="PTHR30627">
    <property type="entry name" value="PEPTIDOGLYCAN D,D-TRANSPEPTIDASE"/>
    <property type="match status" value="1"/>
</dbReference>
<evidence type="ECO:0000259" key="3">
    <source>
        <dbReference type="Pfam" id="PF00905"/>
    </source>
</evidence>
<dbReference type="InterPro" id="IPR036138">
    <property type="entry name" value="PBP_dimer_sf"/>
</dbReference>
<organism evidence="5">
    <name type="scientific">Deinococcus sonorensis KR-87</name>
    <dbReference type="NCBI Taxonomy" id="694439"/>
    <lineage>
        <taxon>Bacteria</taxon>
        <taxon>Thermotogati</taxon>
        <taxon>Deinococcota</taxon>
        <taxon>Deinococci</taxon>
        <taxon>Deinococcales</taxon>
        <taxon>Deinococcaceae</taxon>
        <taxon>Deinococcus</taxon>
    </lineage>
</organism>
<feature type="domain" description="Penicillin-binding protein dimerisation" evidence="4">
    <location>
        <begin position="48"/>
        <end position="210"/>
    </location>
</feature>
<dbReference type="SUPFAM" id="SSF56519">
    <property type="entry name" value="Penicillin binding protein dimerisation domain"/>
    <property type="match status" value="1"/>
</dbReference>
<evidence type="ECO:0000256" key="1">
    <source>
        <dbReference type="ARBA" id="ARBA00004370"/>
    </source>
</evidence>
<accession>A0AAU7U9Y4</accession>
<dbReference type="Gene3D" id="3.40.710.10">
    <property type="entry name" value="DD-peptidase/beta-lactamase superfamily"/>
    <property type="match status" value="1"/>
</dbReference>
<feature type="domain" description="Penicillin-binding protein transpeptidase" evidence="3">
    <location>
        <begin position="262"/>
        <end position="590"/>
    </location>
</feature>
<dbReference type="Gene3D" id="3.90.1310.10">
    <property type="entry name" value="Penicillin-binding protein 2a (Domain 2)"/>
    <property type="match status" value="1"/>
</dbReference>
<comment type="subcellular location">
    <subcellularLocation>
        <location evidence="1">Membrane</location>
    </subcellularLocation>
</comment>
<dbReference type="Pfam" id="PF00905">
    <property type="entry name" value="Transpeptidase"/>
    <property type="match status" value="1"/>
</dbReference>
<dbReference type="Pfam" id="PF03717">
    <property type="entry name" value="PBP_dimer"/>
    <property type="match status" value="1"/>
</dbReference>
<dbReference type="GO" id="GO:0008658">
    <property type="term" value="F:penicillin binding"/>
    <property type="evidence" value="ECO:0007669"/>
    <property type="project" value="InterPro"/>
</dbReference>
<dbReference type="RefSeq" id="WP_350243336.1">
    <property type="nucleotide sequence ID" value="NZ_CP158299.1"/>
</dbReference>
<dbReference type="InterPro" id="IPR012338">
    <property type="entry name" value="Beta-lactam/transpept-like"/>
</dbReference>
<evidence type="ECO:0000259" key="4">
    <source>
        <dbReference type="Pfam" id="PF03717"/>
    </source>
</evidence>
<name>A0AAU7U9Y4_9DEIO</name>
<sequence>MNRIRWLALGMSVALGVFGVRLYNLQVVHHAQFAVQSESNYQKDEVVRALRGEIRTSDGVLLATNRLAVDLIYTGGEVGSWDKIRYLAGVQPDQTQGDAPRPPDFSHEREVVLARNIKAENLPALYEYTALQPNLELRERVERIYPQGKLAAHLLGYTAEADESEVEDEGYTLGDLVGKSGLEYSLQQTLMGKNGVRRVEVTATGRPQSTRTVDPGQKGRDVVLTIDSALQRAAEQALREALPEINRNRAKYHSPPEPLVRGAIIALDPRTGAVLAMASSPTFDPNWFSRTPSPDPKAKAAALLSSSLDAVMQNRVVQTYDPGSVFKPSTTLAFVEKWGNRTVPCAPAYRFGSGTWHNWAHYSLGMVDARLALAYSCNPWYYDSAAQHPVEYSNVVAQRVKQLGFGHPTGLELVGEKTGDVPSEQGFLHSDRRDKSWQPGMSLNMSIGQGDVQVTPAQLALALSTILNNGHKRPLTVIRKEGGKVLPPKPVQDVSNGETATFRLVQEGLSMTTSDQYRYATAKHMLGPDFFPVRTAGKTGTAENGLSRKYNYSYTNAFYEGYGPLGNPNFLVVSFFQNGGEGSGPGLTAATKMFAARWCIKLNDRNHALPDQTPCTGELSQMHERMKKDARKAEAEAQAAQ</sequence>
<dbReference type="GO" id="GO:0071555">
    <property type="term" value="P:cell wall organization"/>
    <property type="evidence" value="ECO:0007669"/>
    <property type="project" value="TreeGrafter"/>
</dbReference>
<dbReference type="EMBL" id="CP158299">
    <property type="protein sequence ID" value="XBV85299.1"/>
    <property type="molecule type" value="Genomic_DNA"/>
</dbReference>
<dbReference type="InterPro" id="IPR050515">
    <property type="entry name" value="Beta-lactam/transpept"/>
</dbReference>
<keyword evidence="2" id="KW-0472">Membrane</keyword>
<protein>
    <submittedName>
        <fullName evidence="5">Penicillin-binding transpeptidase domain-containing protein</fullName>
    </submittedName>
</protein>
<dbReference type="Gene3D" id="3.30.1390.30">
    <property type="entry name" value="Penicillin-binding protein 2a, domain 3"/>
    <property type="match status" value="1"/>
</dbReference>
<evidence type="ECO:0000256" key="2">
    <source>
        <dbReference type="ARBA" id="ARBA00023136"/>
    </source>
</evidence>